<evidence type="ECO:0000313" key="1">
    <source>
        <dbReference type="EMBL" id="KAK6495623.1"/>
    </source>
</evidence>
<dbReference type="Proteomes" id="UP001370758">
    <property type="component" value="Unassembled WGS sequence"/>
</dbReference>
<dbReference type="EMBL" id="JAVHJL010000012">
    <property type="protein sequence ID" value="KAK6495623.1"/>
    <property type="molecule type" value="Genomic_DNA"/>
</dbReference>
<keyword evidence="2" id="KW-1185">Reference proteome</keyword>
<protein>
    <recommendedName>
        <fullName evidence="3">Nanos-type domain-containing protein</fullName>
    </recommendedName>
</protein>
<reference evidence="1 2" key="1">
    <citation type="submission" date="2023-08" db="EMBL/GenBank/DDBJ databases">
        <authorList>
            <person name="Palmer J.M."/>
        </authorList>
    </citation>
    <scope>NUCLEOTIDE SEQUENCE [LARGE SCALE GENOMIC DNA]</scope>
    <source>
        <strain evidence="1 2">TWF481</strain>
    </source>
</reference>
<name>A0AAV9VR30_9PEZI</name>
<gene>
    <name evidence="1" type="ORF">TWF481_002671</name>
</gene>
<proteinExistence type="predicted"/>
<organism evidence="1 2">
    <name type="scientific">Arthrobotrys musiformis</name>
    <dbReference type="NCBI Taxonomy" id="47236"/>
    <lineage>
        <taxon>Eukaryota</taxon>
        <taxon>Fungi</taxon>
        <taxon>Dikarya</taxon>
        <taxon>Ascomycota</taxon>
        <taxon>Pezizomycotina</taxon>
        <taxon>Orbiliomycetes</taxon>
        <taxon>Orbiliales</taxon>
        <taxon>Orbiliaceae</taxon>
        <taxon>Arthrobotrys</taxon>
    </lineage>
</organism>
<evidence type="ECO:0000313" key="2">
    <source>
        <dbReference type="Proteomes" id="UP001370758"/>
    </source>
</evidence>
<accession>A0AAV9VR30</accession>
<dbReference type="AlphaFoldDB" id="A0AAV9VR30"/>
<sequence length="187" mass="20964">MDGVSVDCRMLGPGTETCDNCKKIEEKFATGVEPTEGEGSFTDSARTSAVTARSRQTLRILDYLRTCRYHCPFCLFLTGAKPGHTLEKCPYRSKPRSTRSQDGSCLRCGIPTTHCINSSPDENTCQNYQAVFALVEAVFEDESIRERVYGEAGIRELELDTHAKLLNWLVEKKTVESIIITNCWILL</sequence>
<evidence type="ECO:0008006" key="3">
    <source>
        <dbReference type="Google" id="ProtNLM"/>
    </source>
</evidence>
<comment type="caution">
    <text evidence="1">The sequence shown here is derived from an EMBL/GenBank/DDBJ whole genome shotgun (WGS) entry which is preliminary data.</text>
</comment>